<dbReference type="PROSITE" id="PS00041">
    <property type="entry name" value="HTH_ARAC_FAMILY_1"/>
    <property type="match status" value="1"/>
</dbReference>
<evidence type="ECO:0000256" key="3">
    <source>
        <dbReference type="ARBA" id="ARBA00023163"/>
    </source>
</evidence>
<comment type="caution">
    <text evidence="5">The sequence shown here is derived from an EMBL/GenBank/DDBJ whole genome shotgun (WGS) entry which is preliminary data.</text>
</comment>
<dbReference type="Proteomes" id="UP000294911">
    <property type="component" value="Unassembled WGS sequence"/>
</dbReference>
<evidence type="ECO:0000313" key="5">
    <source>
        <dbReference type="EMBL" id="TCP53002.1"/>
    </source>
</evidence>
<evidence type="ECO:0000259" key="4">
    <source>
        <dbReference type="PROSITE" id="PS01124"/>
    </source>
</evidence>
<keyword evidence="6" id="KW-1185">Reference proteome</keyword>
<dbReference type="OrthoDB" id="5295226at2"/>
<dbReference type="RefSeq" id="WP_132877460.1">
    <property type="nucleotide sequence ID" value="NZ_SLXQ01000005.1"/>
</dbReference>
<reference evidence="5 6" key="1">
    <citation type="submission" date="2019-03" db="EMBL/GenBank/DDBJ databases">
        <title>Genomic Encyclopedia of Type Strains, Phase IV (KMG-IV): sequencing the most valuable type-strain genomes for metagenomic binning, comparative biology and taxonomic classification.</title>
        <authorList>
            <person name="Goeker M."/>
        </authorList>
    </citation>
    <scope>NUCLEOTIDE SEQUENCE [LARGE SCALE GENOMIC DNA]</scope>
    <source>
        <strain evidence="5 6">DSM 45765</strain>
    </source>
</reference>
<dbReference type="GO" id="GO:0003700">
    <property type="term" value="F:DNA-binding transcription factor activity"/>
    <property type="evidence" value="ECO:0007669"/>
    <property type="project" value="InterPro"/>
</dbReference>
<evidence type="ECO:0000256" key="1">
    <source>
        <dbReference type="ARBA" id="ARBA00023015"/>
    </source>
</evidence>
<dbReference type="PANTHER" id="PTHR43436">
    <property type="entry name" value="ARAC-FAMILY TRANSCRIPTIONAL REGULATOR"/>
    <property type="match status" value="1"/>
</dbReference>
<keyword evidence="1" id="KW-0805">Transcription regulation</keyword>
<keyword evidence="3" id="KW-0804">Transcription</keyword>
<dbReference type="InterPro" id="IPR018060">
    <property type="entry name" value="HTH_AraC"/>
</dbReference>
<dbReference type="PANTHER" id="PTHR43436:SF1">
    <property type="entry name" value="TRANSCRIPTIONAL REGULATORY PROTEIN"/>
    <property type="match status" value="1"/>
</dbReference>
<accession>A0A4R2QSW8</accession>
<evidence type="ECO:0000256" key="2">
    <source>
        <dbReference type="ARBA" id="ARBA00023125"/>
    </source>
</evidence>
<dbReference type="Gene3D" id="1.10.10.60">
    <property type="entry name" value="Homeodomain-like"/>
    <property type="match status" value="1"/>
</dbReference>
<dbReference type="GO" id="GO:0043565">
    <property type="term" value="F:sequence-specific DNA binding"/>
    <property type="evidence" value="ECO:0007669"/>
    <property type="project" value="InterPro"/>
</dbReference>
<proteinExistence type="predicted"/>
<dbReference type="InterPro" id="IPR009057">
    <property type="entry name" value="Homeodomain-like_sf"/>
</dbReference>
<organism evidence="5 6">
    <name type="scientific">Tamaricihabitans halophyticus</name>
    <dbReference type="NCBI Taxonomy" id="1262583"/>
    <lineage>
        <taxon>Bacteria</taxon>
        <taxon>Bacillati</taxon>
        <taxon>Actinomycetota</taxon>
        <taxon>Actinomycetes</taxon>
        <taxon>Pseudonocardiales</taxon>
        <taxon>Pseudonocardiaceae</taxon>
        <taxon>Tamaricihabitans</taxon>
    </lineage>
</organism>
<sequence>MHVLDLLPGTDDQRDDRIQTALAMLRAHPGTPWTAAQMAAEVNLSASRFQSLFTRHTGTSFRRYRLWARMLHVAVAVAKQLDLTTAAAEAGFASPGHFSDSFRAMFGLSASQLLSRTTRIIVTDDEFPP</sequence>
<dbReference type="InterPro" id="IPR018062">
    <property type="entry name" value="HTH_AraC-typ_CS"/>
</dbReference>
<evidence type="ECO:0000313" key="6">
    <source>
        <dbReference type="Proteomes" id="UP000294911"/>
    </source>
</evidence>
<dbReference type="AlphaFoldDB" id="A0A4R2QSW8"/>
<dbReference type="EMBL" id="SLXQ01000005">
    <property type="protein sequence ID" value="TCP53002.1"/>
    <property type="molecule type" value="Genomic_DNA"/>
</dbReference>
<dbReference type="Pfam" id="PF12833">
    <property type="entry name" value="HTH_18"/>
    <property type="match status" value="1"/>
</dbReference>
<name>A0A4R2QSW8_9PSEU</name>
<keyword evidence="2 5" id="KW-0238">DNA-binding</keyword>
<protein>
    <submittedName>
        <fullName evidence="5">AraC-like DNA-binding protein</fullName>
    </submittedName>
</protein>
<dbReference type="PROSITE" id="PS01124">
    <property type="entry name" value="HTH_ARAC_FAMILY_2"/>
    <property type="match status" value="1"/>
</dbReference>
<feature type="domain" description="HTH araC/xylS-type" evidence="4">
    <location>
        <begin position="19"/>
        <end position="116"/>
    </location>
</feature>
<dbReference type="SUPFAM" id="SSF46689">
    <property type="entry name" value="Homeodomain-like"/>
    <property type="match status" value="2"/>
</dbReference>
<gene>
    <name evidence="5" type="ORF">EV191_10563</name>
</gene>
<dbReference type="SMART" id="SM00342">
    <property type="entry name" value="HTH_ARAC"/>
    <property type="match status" value="1"/>
</dbReference>